<keyword evidence="3" id="KW-0812">Transmembrane</keyword>
<dbReference type="PANTHER" id="PTHR30469:SF15">
    <property type="entry name" value="HLYD FAMILY OF SECRETION PROTEINS"/>
    <property type="match status" value="1"/>
</dbReference>
<dbReference type="Pfam" id="PF25954">
    <property type="entry name" value="Beta-barrel_RND_2"/>
    <property type="match status" value="1"/>
</dbReference>
<dbReference type="GO" id="GO:1990281">
    <property type="term" value="C:efflux pump complex"/>
    <property type="evidence" value="ECO:0007669"/>
    <property type="project" value="TreeGrafter"/>
</dbReference>
<organism evidence="6 7">
    <name type="scientific">Labilithrix luteola</name>
    <dbReference type="NCBI Taxonomy" id="1391654"/>
    <lineage>
        <taxon>Bacteria</taxon>
        <taxon>Pseudomonadati</taxon>
        <taxon>Myxococcota</taxon>
        <taxon>Polyangia</taxon>
        <taxon>Polyangiales</taxon>
        <taxon>Labilitrichaceae</taxon>
        <taxon>Labilithrix</taxon>
    </lineage>
</organism>
<keyword evidence="3" id="KW-1133">Transmembrane helix</keyword>
<proteinExistence type="inferred from homology"/>
<dbReference type="Gene3D" id="2.40.50.100">
    <property type="match status" value="1"/>
</dbReference>
<evidence type="ECO:0000313" key="6">
    <source>
        <dbReference type="EMBL" id="AKU97147.1"/>
    </source>
</evidence>
<feature type="compositionally biased region" description="Low complexity" evidence="2">
    <location>
        <begin position="378"/>
        <end position="391"/>
    </location>
</feature>
<dbReference type="KEGG" id="llu:AKJ09_03811"/>
<feature type="domain" description="Multidrug resistance protein MdtA-like barrel-sandwich hybrid" evidence="4">
    <location>
        <begin position="85"/>
        <end position="221"/>
    </location>
</feature>
<keyword evidence="3" id="KW-0472">Membrane</keyword>
<feature type="transmembrane region" description="Helical" evidence="3">
    <location>
        <begin position="12"/>
        <end position="32"/>
    </location>
</feature>
<evidence type="ECO:0000259" key="4">
    <source>
        <dbReference type="Pfam" id="PF25917"/>
    </source>
</evidence>
<keyword evidence="7" id="KW-1185">Reference proteome</keyword>
<name>A0A0K1PUE4_9BACT</name>
<dbReference type="NCBIfam" id="TIGR01730">
    <property type="entry name" value="RND_mfp"/>
    <property type="match status" value="1"/>
</dbReference>
<protein>
    <submittedName>
        <fullName evidence="6">Putative Co/Zn/Cd efflux system membrane fusion protein</fullName>
    </submittedName>
</protein>
<dbReference type="Gene3D" id="2.40.30.170">
    <property type="match status" value="1"/>
</dbReference>
<sequence length="391" mass="40377">MGTVGASGKRSARVGLIIGLAVAVGFGGLLAVRVKQAVAKRAVVAEEKKAAAARPVQKELSKTVHPTAAKWVPRVDVTGTLKPWREADVGFETSGRLVRVGVSIGDKVTDGQNLAVLDVSRAAAQVGQAESQVRGSEANLALALDNLKRTEALAATKSVPEAQVEQARQQVALAKAQLDGAHASTALAKSGAGLHSISSPFKGIVTKAPTGIGSVVNAGVPLIHIEDTSHFRLSVTVGEEDVPLIANGSKVHVTYRERVVEGKVIAIVPSLDQSTRRAPVEIEVPNDDGQLLAWGFVRARIDGGGETDAVRIPSAARRPGSQDEVVKVENGHVKIAKVSFAVDTDGTLVVQRGLTAADEVVLSPNVELHDGDPIDLGPAPAAAAPSAAAAK</sequence>
<evidence type="ECO:0000256" key="3">
    <source>
        <dbReference type="SAM" id="Phobius"/>
    </source>
</evidence>
<dbReference type="InterPro" id="IPR058792">
    <property type="entry name" value="Beta-barrel_RND_2"/>
</dbReference>
<accession>A0A0K1PUE4</accession>
<evidence type="ECO:0000259" key="5">
    <source>
        <dbReference type="Pfam" id="PF25954"/>
    </source>
</evidence>
<dbReference type="GO" id="GO:0015562">
    <property type="term" value="F:efflux transmembrane transporter activity"/>
    <property type="evidence" value="ECO:0007669"/>
    <property type="project" value="TreeGrafter"/>
</dbReference>
<dbReference type="PANTHER" id="PTHR30469">
    <property type="entry name" value="MULTIDRUG RESISTANCE PROTEIN MDTA"/>
    <property type="match status" value="1"/>
</dbReference>
<comment type="similarity">
    <text evidence="1">Belongs to the membrane fusion protein (MFP) (TC 8.A.1) family.</text>
</comment>
<reference evidence="6 7" key="1">
    <citation type="submission" date="2015-08" db="EMBL/GenBank/DDBJ databases">
        <authorList>
            <person name="Babu N.S."/>
            <person name="Beckwith C.J."/>
            <person name="Beseler K.G."/>
            <person name="Brison A."/>
            <person name="Carone J.V."/>
            <person name="Caskin T.P."/>
            <person name="Diamond M."/>
            <person name="Durham M.E."/>
            <person name="Foxe J.M."/>
            <person name="Go M."/>
            <person name="Henderson B.A."/>
            <person name="Jones I.B."/>
            <person name="McGettigan J.A."/>
            <person name="Micheletti S.J."/>
            <person name="Nasrallah M.E."/>
            <person name="Ortiz D."/>
            <person name="Piller C.R."/>
            <person name="Privatt S.R."/>
            <person name="Schneider S.L."/>
            <person name="Sharp S."/>
            <person name="Smith T.C."/>
            <person name="Stanton J.D."/>
            <person name="Ullery H.E."/>
            <person name="Wilson R.J."/>
            <person name="Serrano M.G."/>
            <person name="Buck G."/>
            <person name="Lee V."/>
            <person name="Wang Y."/>
            <person name="Carvalho R."/>
            <person name="Voegtly L."/>
            <person name="Shi R."/>
            <person name="Duckworth R."/>
            <person name="Johnson A."/>
            <person name="Loviza R."/>
            <person name="Walstead R."/>
            <person name="Shah Z."/>
            <person name="Kiflezghi M."/>
            <person name="Wade K."/>
            <person name="Ball S.L."/>
            <person name="Bradley K.W."/>
            <person name="Asai D.J."/>
            <person name="Bowman C.A."/>
            <person name="Russell D.A."/>
            <person name="Pope W.H."/>
            <person name="Jacobs-Sera D."/>
            <person name="Hendrix R.W."/>
            <person name="Hatfull G.F."/>
        </authorList>
    </citation>
    <scope>NUCLEOTIDE SEQUENCE [LARGE SCALE GENOMIC DNA]</scope>
    <source>
        <strain evidence="6 7">DSM 27648</strain>
    </source>
</reference>
<dbReference type="AlphaFoldDB" id="A0A0K1PUE4"/>
<gene>
    <name evidence="6" type="ORF">AKJ09_03811</name>
</gene>
<feature type="domain" description="CusB-like beta-barrel" evidence="5">
    <location>
        <begin position="234"/>
        <end position="301"/>
    </location>
</feature>
<dbReference type="Gene3D" id="1.10.287.470">
    <property type="entry name" value="Helix hairpin bin"/>
    <property type="match status" value="1"/>
</dbReference>
<dbReference type="Gene3D" id="2.40.420.20">
    <property type="match status" value="1"/>
</dbReference>
<dbReference type="STRING" id="1391654.AKJ09_03811"/>
<feature type="region of interest" description="Disordered" evidence="2">
    <location>
        <begin position="371"/>
        <end position="391"/>
    </location>
</feature>
<dbReference type="Pfam" id="PF25917">
    <property type="entry name" value="BSH_RND"/>
    <property type="match status" value="1"/>
</dbReference>
<dbReference type="SUPFAM" id="SSF111369">
    <property type="entry name" value="HlyD-like secretion proteins"/>
    <property type="match status" value="1"/>
</dbReference>
<dbReference type="EMBL" id="CP012333">
    <property type="protein sequence ID" value="AKU97147.1"/>
    <property type="molecule type" value="Genomic_DNA"/>
</dbReference>
<evidence type="ECO:0000313" key="7">
    <source>
        <dbReference type="Proteomes" id="UP000064967"/>
    </source>
</evidence>
<dbReference type="InterPro" id="IPR006143">
    <property type="entry name" value="RND_pump_MFP"/>
</dbReference>
<dbReference type="Proteomes" id="UP000064967">
    <property type="component" value="Chromosome"/>
</dbReference>
<evidence type="ECO:0000256" key="2">
    <source>
        <dbReference type="SAM" id="MobiDB-lite"/>
    </source>
</evidence>
<dbReference type="InterPro" id="IPR058625">
    <property type="entry name" value="MdtA-like_BSH"/>
</dbReference>
<evidence type="ECO:0000256" key="1">
    <source>
        <dbReference type="ARBA" id="ARBA00009477"/>
    </source>
</evidence>